<keyword evidence="6" id="KW-0067">ATP-binding</keyword>
<dbReference type="Pfam" id="PF12399">
    <property type="entry name" value="BCA_ABC_TP_C"/>
    <property type="match status" value="1"/>
</dbReference>
<evidence type="ECO:0000256" key="5">
    <source>
        <dbReference type="ARBA" id="ARBA00022741"/>
    </source>
</evidence>
<feature type="transmembrane region" description="Helical" evidence="9">
    <location>
        <begin position="139"/>
        <end position="166"/>
    </location>
</feature>
<dbReference type="PANTHER" id="PTHR45772">
    <property type="entry name" value="CONSERVED COMPONENT OF ABC TRANSPORTER FOR NATURAL AMINO ACIDS-RELATED"/>
    <property type="match status" value="1"/>
</dbReference>
<evidence type="ECO:0000259" key="10">
    <source>
        <dbReference type="PROSITE" id="PS50893"/>
    </source>
</evidence>
<dbReference type="Gene3D" id="3.40.50.300">
    <property type="entry name" value="P-loop containing nucleotide triphosphate hydrolases"/>
    <property type="match status" value="1"/>
</dbReference>
<dbReference type="InterPro" id="IPR027417">
    <property type="entry name" value="P-loop_NTPase"/>
</dbReference>
<dbReference type="InterPro" id="IPR051120">
    <property type="entry name" value="ABC_AA/LPS_Transport"/>
</dbReference>
<organism evidence="12">
    <name type="scientific">freshwater metagenome</name>
    <dbReference type="NCBI Taxonomy" id="449393"/>
    <lineage>
        <taxon>unclassified sequences</taxon>
        <taxon>metagenomes</taxon>
        <taxon>ecological metagenomes</taxon>
    </lineage>
</organism>
<feature type="domain" description="ABC transporter" evidence="10">
    <location>
        <begin position="252"/>
        <end position="493"/>
    </location>
</feature>
<dbReference type="GO" id="GO:0015658">
    <property type="term" value="F:branched-chain amino acid transmembrane transporter activity"/>
    <property type="evidence" value="ECO:0007669"/>
    <property type="project" value="InterPro"/>
</dbReference>
<comment type="subcellular location">
    <subcellularLocation>
        <location evidence="1">Cell membrane</location>
        <topology evidence="1">Multi-pass membrane protein</topology>
    </subcellularLocation>
</comment>
<proteinExistence type="predicted"/>
<dbReference type="InterPro" id="IPR001851">
    <property type="entry name" value="ABC_transp_permease"/>
</dbReference>
<dbReference type="CDD" id="cd06581">
    <property type="entry name" value="TM_PBP1_LivM_like"/>
    <property type="match status" value="1"/>
</dbReference>
<evidence type="ECO:0000256" key="8">
    <source>
        <dbReference type="ARBA" id="ARBA00023136"/>
    </source>
</evidence>
<keyword evidence="3" id="KW-1003">Cell membrane</keyword>
<feature type="transmembrane region" description="Helical" evidence="9">
    <location>
        <begin position="91"/>
        <end position="119"/>
    </location>
</feature>
<dbReference type="Pfam" id="PF00005">
    <property type="entry name" value="ABC_tran"/>
    <property type="match status" value="1"/>
</dbReference>
<dbReference type="GO" id="GO:0016887">
    <property type="term" value="F:ATP hydrolysis activity"/>
    <property type="evidence" value="ECO:0007669"/>
    <property type="project" value="InterPro"/>
</dbReference>
<dbReference type="EMBL" id="CAFBPS010000233">
    <property type="protein sequence ID" value="CAB5038088.1"/>
    <property type="molecule type" value="Genomic_DNA"/>
</dbReference>
<feature type="transmembrane region" description="Helical" evidence="9">
    <location>
        <begin position="46"/>
        <end position="70"/>
    </location>
</feature>
<dbReference type="GO" id="GO:0005524">
    <property type="term" value="F:ATP binding"/>
    <property type="evidence" value="ECO:0007669"/>
    <property type="project" value="UniProtKB-KW"/>
</dbReference>
<dbReference type="Pfam" id="PF02653">
    <property type="entry name" value="BPD_transp_2"/>
    <property type="match status" value="1"/>
</dbReference>
<keyword evidence="2" id="KW-0813">Transport</keyword>
<sequence length="499" mass="52422">MVTLASGLALEKFVFRNSSFVSPTGSLISKPTIFGLDLGVREGRNIARLSFGILVVVFVTLACILVTNLIRSGTGRRMLAVRSNERAAAAVGISVSATKLLAFAVASGLAGMGGCFIGYSRGQLSAESFSVFTSLTFLAFAYLGGITSVGGALVAGLSAPLGLMFVVMDRNINLGQSYALLAGVGLVTTAIFNPQGVAGKTAEGFAESRQRKLAKSGKVPKEQETRQDVVQQLPAEYLAQPRPDFDAADTVLEISGLTVKYGGLVALNDATLSVRQGEIVGLIGPNGGGKTTFIDAVTGFTSAQGEVVFKDHSLRGLTPHIIARRGLRRTWQSVELFSDISIADNLLVAIEGSTIRGTLRDLVFPAQNKRERHVSQALAAVGLNVNAKKETSELSLGQQKLLGVARALVAEPTLLMLDEPAAGLSSSETEALGRQIVEISQTGVSILLVDHDMDLVLKVCDRIFVLDFGCIIASGTPDEIRANPAVIEAYLGAPSEVGS</sequence>
<dbReference type="GO" id="GO:0005886">
    <property type="term" value="C:plasma membrane"/>
    <property type="evidence" value="ECO:0007669"/>
    <property type="project" value="UniProtKB-SubCell"/>
</dbReference>
<dbReference type="PANTHER" id="PTHR45772:SF4">
    <property type="entry name" value="ABC TRANSPORTER ATP-BINDING PROTEIN"/>
    <property type="match status" value="1"/>
</dbReference>
<dbReference type="InterPro" id="IPR032823">
    <property type="entry name" value="BCA_ABC_TP_C"/>
</dbReference>
<dbReference type="EMBL" id="CAEZYH010000197">
    <property type="protein sequence ID" value="CAB4738195.1"/>
    <property type="molecule type" value="Genomic_DNA"/>
</dbReference>
<evidence type="ECO:0000256" key="4">
    <source>
        <dbReference type="ARBA" id="ARBA00022692"/>
    </source>
</evidence>
<dbReference type="EMBL" id="CAFBMF010000233">
    <property type="protein sequence ID" value="CAB4918190.1"/>
    <property type="molecule type" value="Genomic_DNA"/>
</dbReference>
<evidence type="ECO:0000256" key="3">
    <source>
        <dbReference type="ARBA" id="ARBA00022475"/>
    </source>
</evidence>
<feature type="transmembrane region" description="Helical" evidence="9">
    <location>
        <begin position="178"/>
        <end position="197"/>
    </location>
</feature>
<evidence type="ECO:0000313" key="12">
    <source>
        <dbReference type="EMBL" id="CAB4918190.1"/>
    </source>
</evidence>
<evidence type="ECO:0000256" key="6">
    <source>
        <dbReference type="ARBA" id="ARBA00022840"/>
    </source>
</evidence>
<gene>
    <name evidence="11" type="ORF">UFOPK2658_02123</name>
    <name evidence="12" type="ORF">UFOPK3494_01924</name>
    <name evidence="13" type="ORF">UFOPK4134_01850</name>
</gene>
<evidence type="ECO:0000256" key="9">
    <source>
        <dbReference type="SAM" id="Phobius"/>
    </source>
</evidence>
<dbReference type="SMART" id="SM00382">
    <property type="entry name" value="AAA"/>
    <property type="match status" value="1"/>
</dbReference>
<keyword evidence="7 9" id="KW-1133">Transmembrane helix</keyword>
<reference evidence="12" key="1">
    <citation type="submission" date="2020-05" db="EMBL/GenBank/DDBJ databases">
        <authorList>
            <person name="Chiriac C."/>
            <person name="Salcher M."/>
            <person name="Ghai R."/>
            <person name="Kavagutti S V."/>
        </authorList>
    </citation>
    <scope>NUCLEOTIDE SEQUENCE</scope>
</reference>
<evidence type="ECO:0000313" key="11">
    <source>
        <dbReference type="EMBL" id="CAB4738195.1"/>
    </source>
</evidence>
<dbReference type="InterPro" id="IPR003439">
    <property type="entry name" value="ABC_transporter-like_ATP-bd"/>
</dbReference>
<protein>
    <submittedName>
        <fullName evidence="12">Unannotated protein</fullName>
    </submittedName>
</protein>
<keyword evidence="5" id="KW-0547">Nucleotide-binding</keyword>
<dbReference type="SUPFAM" id="SSF52540">
    <property type="entry name" value="P-loop containing nucleoside triphosphate hydrolases"/>
    <property type="match status" value="1"/>
</dbReference>
<evidence type="ECO:0000313" key="13">
    <source>
        <dbReference type="EMBL" id="CAB5038088.1"/>
    </source>
</evidence>
<dbReference type="InterPro" id="IPR017871">
    <property type="entry name" value="ABC_transporter-like_CS"/>
</dbReference>
<dbReference type="InterPro" id="IPR043428">
    <property type="entry name" value="LivM-like"/>
</dbReference>
<evidence type="ECO:0000256" key="7">
    <source>
        <dbReference type="ARBA" id="ARBA00022989"/>
    </source>
</evidence>
<dbReference type="PROSITE" id="PS50893">
    <property type="entry name" value="ABC_TRANSPORTER_2"/>
    <property type="match status" value="1"/>
</dbReference>
<dbReference type="InterPro" id="IPR003593">
    <property type="entry name" value="AAA+_ATPase"/>
</dbReference>
<evidence type="ECO:0000256" key="1">
    <source>
        <dbReference type="ARBA" id="ARBA00004651"/>
    </source>
</evidence>
<keyword evidence="8 9" id="KW-0472">Membrane</keyword>
<dbReference type="AlphaFoldDB" id="A0A6J7HPV3"/>
<evidence type="ECO:0000256" key="2">
    <source>
        <dbReference type="ARBA" id="ARBA00022448"/>
    </source>
</evidence>
<dbReference type="PROSITE" id="PS00211">
    <property type="entry name" value="ABC_TRANSPORTER_1"/>
    <property type="match status" value="1"/>
</dbReference>
<accession>A0A6J7HPV3</accession>
<keyword evidence="4 9" id="KW-0812">Transmembrane</keyword>
<dbReference type="CDD" id="cd03219">
    <property type="entry name" value="ABC_Mj1267_LivG_branched"/>
    <property type="match status" value="1"/>
</dbReference>
<name>A0A6J7HPV3_9ZZZZ</name>